<evidence type="ECO:0000256" key="3">
    <source>
        <dbReference type="SAM" id="MobiDB-lite"/>
    </source>
</evidence>
<accession>A0A6I2F776</accession>
<dbReference type="InterPro" id="IPR011990">
    <property type="entry name" value="TPR-like_helical_dom_sf"/>
</dbReference>
<dbReference type="PROSITE" id="PS00622">
    <property type="entry name" value="HTH_LUXR_1"/>
    <property type="match status" value="1"/>
</dbReference>
<dbReference type="RefSeq" id="WP_153684086.1">
    <property type="nucleotide sequence ID" value="NZ_WJIF01000003.1"/>
</dbReference>
<dbReference type="PANTHER" id="PTHR16305:SF35">
    <property type="entry name" value="TRANSCRIPTIONAL ACTIVATOR DOMAIN"/>
    <property type="match status" value="1"/>
</dbReference>
<dbReference type="Pfam" id="PF00196">
    <property type="entry name" value="GerE"/>
    <property type="match status" value="1"/>
</dbReference>
<sequence length="878" mass="93777">MGRVLLERDRELDGLRAAAREAALGRGRVVLLHGEAGIGKTSLVEALRARPPGGVRVLLGACDAMSTPRPLGPLRDLTASVGPRLRDALHGSDREEVYAALRDELSGAPGTVLVVEDVHWADEATLDVLRYLARRMDGLPAALVLTYRDELERGHPLGRLLGDLGHGDQVDRMAVRRLSAEAVGALTEGSGLDADRVYAMTEGNPYFVSELVASADEVRVPPTVVDAVTGRLHRLDAATRDQVEQLAVVPSVVDHDLLARLVPGAAGALRAAEEGGLLVGGPDGMRFRHELTRRAVVDALPASRRIELESRVLLALIEAGVDDPARLAHHASAAGDAEAVAEWAPLAARDAAASGAHRQAAAHYRAALDHADRAAPEEFAELAEGYAVESYTIGAAHEAAHVQTEVVALRRRLGDPVRLGASLRWLSRFDWFAGLRSDAEAAAAEASTVLAGTDDLGVYAFALSNEAQLAMLGSDFRRARELSARAIGLARDAGAPSVLSHALNNHGTALMLEGVLDDGIRELIEAADVALAIDDVENAARAQVNLVWTLLDTFLLDRAEHHLASALELAERAEFIGFSTYQRMEQARLDLSRARWDDALDAVERPIEAPHARCLALTVAGTVRLRRGDDGADEILEQARRVAEELRELQRTGPVAAARAESALLRGDPAEARAIARPVFDEADRCRAYSIRAELGCLLRRAGDEVEVSPDDGHPFAVQARGEWRKAADLWHAAGAPYHEAAALAESPHDEDLLAALAIADRLGAAPLARRIRADLRDRGVRGIPRGPSTPTRSNPEGLTDRQVEVLRLLADGLTNAEIADRLVVSVRTVDSHVAAVLAKLGVSSRQEAARAAARLGATASAAPISVGRRADLGTDRR</sequence>
<dbReference type="GO" id="GO:0006355">
    <property type="term" value="P:regulation of DNA-templated transcription"/>
    <property type="evidence" value="ECO:0007669"/>
    <property type="project" value="InterPro"/>
</dbReference>
<dbReference type="Proteomes" id="UP000431080">
    <property type="component" value="Unassembled WGS sequence"/>
</dbReference>
<keyword evidence="6" id="KW-1185">Reference proteome</keyword>
<dbReference type="InterPro" id="IPR041664">
    <property type="entry name" value="AAA_16"/>
</dbReference>
<dbReference type="InterPro" id="IPR000792">
    <property type="entry name" value="Tscrpt_reg_LuxR_C"/>
</dbReference>
<evidence type="ECO:0000313" key="6">
    <source>
        <dbReference type="Proteomes" id="UP000431080"/>
    </source>
</evidence>
<dbReference type="SUPFAM" id="SSF48452">
    <property type="entry name" value="TPR-like"/>
    <property type="match status" value="1"/>
</dbReference>
<feature type="domain" description="HTH luxR-type" evidence="4">
    <location>
        <begin position="792"/>
        <end position="857"/>
    </location>
</feature>
<dbReference type="EMBL" id="WJIF01000003">
    <property type="protein sequence ID" value="MRG59627.1"/>
    <property type="molecule type" value="Genomic_DNA"/>
</dbReference>
<evidence type="ECO:0000259" key="4">
    <source>
        <dbReference type="PROSITE" id="PS50043"/>
    </source>
</evidence>
<dbReference type="PROSITE" id="PS50043">
    <property type="entry name" value="HTH_LUXR_2"/>
    <property type="match status" value="1"/>
</dbReference>
<comment type="caution">
    <text evidence="5">The sequence shown here is derived from an EMBL/GenBank/DDBJ whole genome shotgun (WGS) entry which is preliminary data.</text>
</comment>
<feature type="region of interest" description="Disordered" evidence="3">
    <location>
        <begin position="779"/>
        <end position="800"/>
    </location>
</feature>
<evidence type="ECO:0000256" key="2">
    <source>
        <dbReference type="ARBA" id="ARBA00022840"/>
    </source>
</evidence>
<reference evidence="5 6" key="1">
    <citation type="submission" date="2019-10" db="EMBL/GenBank/DDBJ databases">
        <authorList>
            <person name="Nie G."/>
            <person name="Ming H."/>
            <person name="Yi B."/>
        </authorList>
    </citation>
    <scope>NUCLEOTIDE SEQUENCE [LARGE SCALE GENOMIC DNA]</scope>
    <source>
        <strain evidence="5 6">CFH 90414</strain>
    </source>
</reference>
<dbReference type="Gene3D" id="1.25.40.10">
    <property type="entry name" value="Tetratricopeptide repeat domain"/>
    <property type="match status" value="1"/>
</dbReference>
<dbReference type="AlphaFoldDB" id="A0A6I2F776"/>
<dbReference type="SUPFAM" id="SSF52540">
    <property type="entry name" value="P-loop containing nucleoside triphosphate hydrolases"/>
    <property type="match status" value="1"/>
</dbReference>
<dbReference type="Gene3D" id="3.40.50.300">
    <property type="entry name" value="P-loop containing nucleotide triphosphate hydrolases"/>
    <property type="match status" value="1"/>
</dbReference>
<dbReference type="PANTHER" id="PTHR16305">
    <property type="entry name" value="TESTICULAR SOLUBLE ADENYLYL CYCLASE"/>
    <property type="match status" value="1"/>
</dbReference>
<dbReference type="InterPro" id="IPR036388">
    <property type="entry name" value="WH-like_DNA-bd_sf"/>
</dbReference>
<keyword evidence="2" id="KW-0067">ATP-binding</keyword>
<proteinExistence type="predicted"/>
<dbReference type="Gene3D" id="1.10.10.10">
    <property type="entry name" value="Winged helix-like DNA-binding domain superfamily/Winged helix DNA-binding domain"/>
    <property type="match status" value="1"/>
</dbReference>
<dbReference type="InterPro" id="IPR027417">
    <property type="entry name" value="P-loop_NTPase"/>
</dbReference>
<dbReference type="GO" id="GO:0003677">
    <property type="term" value="F:DNA binding"/>
    <property type="evidence" value="ECO:0007669"/>
    <property type="project" value="InterPro"/>
</dbReference>
<dbReference type="PRINTS" id="PR00038">
    <property type="entry name" value="HTHLUXR"/>
</dbReference>
<dbReference type="CDD" id="cd06170">
    <property type="entry name" value="LuxR_C_like"/>
    <property type="match status" value="1"/>
</dbReference>
<dbReference type="GO" id="GO:0005524">
    <property type="term" value="F:ATP binding"/>
    <property type="evidence" value="ECO:0007669"/>
    <property type="project" value="UniProtKB-KW"/>
</dbReference>
<dbReference type="SMART" id="SM00421">
    <property type="entry name" value="HTH_LUXR"/>
    <property type="match status" value="1"/>
</dbReference>
<dbReference type="GO" id="GO:0004016">
    <property type="term" value="F:adenylate cyclase activity"/>
    <property type="evidence" value="ECO:0007669"/>
    <property type="project" value="TreeGrafter"/>
</dbReference>
<protein>
    <submittedName>
        <fullName evidence="5">AAA family ATPase</fullName>
    </submittedName>
</protein>
<dbReference type="SUPFAM" id="SSF46894">
    <property type="entry name" value="C-terminal effector domain of the bipartite response regulators"/>
    <property type="match status" value="1"/>
</dbReference>
<dbReference type="GO" id="GO:0005737">
    <property type="term" value="C:cytoplasm"/>
    <property type="evidence" value="ECO:0007669"/>
    <property type="project" value="TreeGrafter"/>
</dbReference>
<keyword evidence="1" id="KW-0547">Nucleotide-binding</keyword>
<name>A0A6I2F776_9MICO</name>
<dbReference type="Pfam" id="PF13191">
    <property type="entry name" value="AAA_16"/>
    <property type="match status" value="1"/>
</dbReference>
<evidence type="ECO:0000313" key="5">
    <source>
        <dbReference type="EMBL" id="MRG59627.1"/>
    </source>
</evidence>
<evidence type="ECO:0000256" key="1">
    <source>
        <dbReference type="ARBA" id="ARBA00022741"/>
    </source>
</evidence>
<organism evidence="5 6">
    <name type="scientific">Agromyces agglutinans</name>
    <dbReference type="NCBI Taxonomy" id="2662258"/>
    <lineage>
        <taxon>Bacteria</taxon>
        <taxon>Bacillati</taxon>
        <taxon>Actinomycetota</taxon>
        <taxon>Actinomycetes</taxon>
        <taxon>Micrococcales</taxon>
        <taxon>Microbacteriaceae</taxon>
        <taxon>Agromyces</taxon>
    </lineage>
</organism>
<gene>
    <name evidence="5" type="ORF">GE115_07045</name>
</gene>
<dbReference type="InterPro" id="IPR016032">
    <property type="entry name" value="Sig_transdc_resp-reg_C-effctor"/>
</dbReference>